<dbReference type="GO" id="GO:0016020">
    <property type="term" value="C:membrane"/>
    <property type="evidence" value="ECO:0007669"/>
    <property type="project" value="TreeGrafter"/>
</dbReference>
<evidence type="ECO:0000313" key="3">
    <source>
        <dbReference type="EMBL" id="PSJ38281.1"/>
    </source>
</evidence>
<accession>A0A2P7QK08</accession>
<dbReference type="Proteomes" id="UP000241167">
    <property type="component" value="Unassembled WGS sequence"/>
</dbReference>
<feature type="transmembrane region" description="Helical" evidence="1">
    <location>
        <begin position="24"/>
        <end position="42"/>
    </location>
</feature>
<evidence type="ECO:0000313" key="4">
    <source>
        <dbReference type="Proteomes" id="UP000241167"/>
    </source>
</evidence>
<dbReference type="AlphaFoldDB" id="A0A2P7QK08"/>
<feature type="transmembrane region" description="Helical" evidence="1">
    <location>
        <begin position="62"/>
        <end position="80"/>
    </location>
</feature>
<feature type="transmembrane region" description="Helical" evidence="1">
    <location>
        <begin position="146"/>
        <end position="168"/>
    </location>
</feature>
<organism evidence="3 4">
    <name type="scientific">Allosphingosinicella deserti</name>
    <dbReference type="NCBI Taxonomy" id="2116704"/>
    <lineage>
        <taxon>Bacteria</taxon>
        <taxon>Pseudomonadati</taxon>
        <taxon>Pseudomonadota</taxon>
        <taxon>Alphaproteobacteria</taxon>
        <taxon>Sphingomonadales</taxon>
        <taxon>Sphingomonadaceae</taxon>
        <taxon>Allosphingosinicella</taxon>
    </lineage>
</organism>
<dbReference type="PANTHER" id="PTHR23028">
    <property type="entry name" value="ACETYLTRANSFERASE"/>
    <property type="match status" value="1"/>
</dbReference>
<feature type="domain" description="Acyltransferase 3" evidence="2">
    <location>
        <begin position="21"/>
        <end position="341"/>
    </location>
</feature>
<feature type="transmembrane region" description="Helical" evidence="1">
    <location>
        <begin position="175"/>
        <end position="193"/>
    </location>
</feature>
<feature type="transmembrane region" description="Helical" evidence="1">
    <location>
        <begin position="289"/>
        <end position="313"/>
    </location>
</feature>
<feature type="transmembrane region" description="Helical" evidence="1">
    <location>
        <begin position="226"/>
        <end position="246"/>
    </location>
</feature>
<sequence>MSGAEAANPAEGRTGRSTLFSLQAMRGIAALAVVVYHANLILREPVYGGIHVFDTVASRGWTGVNFFFVLSGFIILYAHAKDIGTPERAGRYLWRRFARVYPVYWIVLTGFIAGSAAGFGHADFSTAPLHLLSSYSLLRLVPVLDLPLQVAWTLVYEVTFYFAFLIVILNRRIGFALIAAWTAAVLVNGLLLADTETPWTHVWNLYFLVGALAFAGFQRMKTAKSGALVFGAGALLLAFLFATGLVEPRLALGQTKPWLLLALAFGFAAIVLGSVVFERARPLRIPSSLILLGEASYAIYLVHSPVISLMAALNLRLGGNMLPAQLLFCVIVVGSTTAGIVAHFILEKPLLRLMRGLERSRLAGAPEVRRAEAG</sequence>
<dbReference type="EMBL" id="PXYI01000006">
    <property type="protein sequence ID" value="PSJ38281.1"/>
    <property type="molecule type" value="Genomic_DNA"/>
</dbReference>
<feature type="transmembrane region" description="Helical" evidence="1">
    <location>
        <begin position="199"/>
        <end position="217"/>
    </location>
</feature>
<dbReference type="Pfam" id="PF01757">
    <property type="entry name" value="Acyl_transf_3"/>
    <property type="match status" value="1"/>
</dbReference>
<dbReference type="InterPro" id="IPR002656">
    <property type="entry name" value="Acyl_transf_3_dom"/>
</dbReference>
<dbReference type="InterPro" id="IPR050879">
    <property type="entry name" value="Acyltransferase_3"/>
</dbReference>
<dbReference type="GO" id="GO:0016747">
    <property type="term" value="F:acyltransferase activity, transferring groups other than amino-acyl groups"/>
    <property type="evidence" value="ECO:0007669"/>
    <property type="project" value="InterPro"/>
</dbReference>
<evidence type="ECO:0000256" key="1">
    <source>
        <dbReference type="SAM" id="Phobius"/>
    </source>
</evidence>
<keyword evidence="3" id="KW-0012">Acyltransferase</keyword>
<comment type="caution">
    <text evidence="3">The sequence shown here is derived from an EMBL/GenBank/DDBJ whole genome shotgun (WGS) entry which is preliminary data.</text>
</comment>
<name>A0A2P7QK08_9SPHN</name>
<protein>
    <submittedName>
        <fullName evidence="3">Acyltransferase</fullName>
    </submittedName>
</protein>
<reference evidence="3 4" key="1">
    <citation type="submission" date="2018-03" db="EMBL/GenBank/DDBJ databases">
        <title>The draft genome of Sphingosinicella sp. GL-C-18.</title>
        <authorList>
            <person name="Liu L."/>
            <person name="Li L."/>
            <person name="Liang L."/>
            <person name="Zhang X."/>
            <person name="Wang T."/>
        </authorList>
    </citation>
    <scope>NUCLEOTIDE SEQUENCE [LARGE SCALE GENOMIC DNA]</scope>
    <source>
        <strain evidence="3 4">GL-C-18</strain>
    </source>
</reference>
<feature type="transmembrane region" description="Helical" evidence="1">
    <location>
        <begin position="101"/>
        <end position="122"/>
    </location>
</feature>
<keyword evidence="4" id="KW-1185">Reference proteome</keyword>
<feature type="transmembrane region" description="Helical" evidence="1">
    <location>
        <begin position="325"/>
        <end position="346"/>
    </location>
</feature>
<proteinExistence type="predicted"/>
<dbReference type="RefSeq" id="WP_106514346.1">
    <property type="nucleotide sequence ID" value="NZ_PXYI01000006.1"/>
</dbReference>
<keyword evidence="1" id="KW-0472">Membrane</keyword>
<gene>
    <name evidence="3" type="ORF">C7I55_17635</name>
</gene>
<keyword evidence="1" id="KW-0812">Transmembrane</keyword>
<dbReference type="GO" id="GO:0000271">
    <property type="term" value="P:polysaccharide biosynthetic process"/>
    <property type="evidence" value="ECO:0007669"/>
    <property type="project" value="TreeGrafter"/>
</dbReference>
<evidence type="ECO:0000259" key="2">
    <source>
        <dbReference type="Pfam" id="PF01757"/>
    </source>
</evidence>
<keyword evidence="1" id="KW-1133">Transmembrane helix</keyword>
<dbReference type="PANTHER" id="PTHR23028:SF131">
    <property type="entry name" value="BLR2367 PROTEIN"/>
    <property type="match status" value="1"/>
</dbReference>
<dbReference type="OrthoDB" id="9767863at2"/>
<feature type="transmembrane region" description="Helical" evidence="1">
    <location>
        <begin position="258"/>
        <end position="277"/>
    </location>
</feature>
<keyword evidence="3" id="KW-0808">Transferase</keyword>